<dbReference type="InterPro" id="IPR052526">
    <property type="entry name" value="HTH-type_Bedaq_tolerance"/>
</dbReference>
<dbReference type="Proteomes" id="UP000503540">
    <property type="component" value="Chromosome"/>
</dbReference>
<dbReference type="InterPro" id="IPR036390">
    <property type="entry name" value="WH_DNA-bd_sf"/>
</dbReference>
<gene>
    <name evidence="2" type="ORF">F5544_31400</name>
</gene>
<dbReference type="Pfam" id="PF12802">
    <property type="entry name" value="MarR_2"/>
    <property type="match status" value="1"/>
</dbReference>
<dbReference type="SUPFAM" id="SSF46785">
    <property type="entry name" value="Winged helix' DNA-binding domain"/>
    <property type="match status" value="1"/>
</dbReference>
<protein>
    <submittedName>
        <fullName evidence="2">MarR family transcriptional regulator</fullName>
    </submittedName>
</protein>
<accession>A0A6G9YLR1</accession>
<keyword evidence="3" id="KW-1185">Reference proteome</keyword>
<reference evidence="2 3" key="1">
    <citation type="journal article" date="2019" name="ACS Chem. Biol.">
        <title>Identification and Mobilization of a Cryptic Antibiotic Biosynthesis Gene Locus from a Human-Pathogenic Nocardia Isolate.</title>
        <authorList>
            <person name="Herisse M."/>
            <person name="Ishida K."/>
            <person name="Porter J.L."/>
            <person name="Howden B."/>
            <person name="Hertweck C."/>
            <person name="Stinear T.P."/>
            <person name="Pidot S.J."/>
        </authorList>
    </citation>
    <scope>NUCLEOTIDE SEQUENCE [LARGE SCALE GENOMIC DNA]</scope>
    <source>
        <strain evidence="2 3">AUSMDU00012717</strain>
    </source>
</reference>
<dbReference type="AlphaFoldDB" id="A0A6G9YLR1"/>
<dbReference type="PANTHER" id="PTHR39515">
    <property type="entry name" value="CONSERVED PROTEIN"/>
    <property type="match status" value="1"/>
</dbReference>
<evidence type="ECO:0000259" key="1">
    <source>
        <dbReference type="SMART" id="SM00347"/>
    </source>
</evidence>
<evidence type="ECO:0000313" key="2">
    <source>
        <dbReference type="EMBL" id="QIS14121.1"/>
    </source>
</evidence>
<dbReference type="SMART" id="SM00347">
    <property type="entry name" value="HTH_MARR"/>
    <property type="match status" value="1"/>
</dbReference>
<feature type="domain" description="HTH marR-type" evidence="1">
    <location>
        <begin position="38"/>
        <end position="138"/>
    </location>
</feature>
<dbReference type="InterPro" id="IPR036388">
    <property type="entry name" value="WH-like_DNA-bd_sf"/>
</dbReference>
<proteinExistence type="predicted"/>
<dbReference type="Gene3D" id="1.10.10.10">
    <property type="entry name" value="Winged helix-like DNA-binding domain superfamily/Winged helix DNA-binding domain"/>
    <property type="match status" value="1"/>
</dbReference>
<dbReference type="PANTHER" id="PTHR39515:SF2">
    <property type="entry name" value="HTH-TYPE TRANSCRIPTIONAL REGULATOR RV0880"/>
    <property type="match status" value="1"/>
</dbReference>
<organism evidence="2 3">
    <name type="scientific">Nocardia arthritidis</name>
    <dbReference type="NCBI Taxonomy" id="228602"/>
    <lineage>
        <taxon>Bacteria</taxon>
        <taxon>Bacillati</taxon>
        <taxon>Actinomycetota</taxon>
        <taxon>Actinomycetes</taxon>
        <taxon>Mycobacteriales</taxon>
        <taxon>Nocardiaceae</taxon>
        <taxon>Nocardia</taxon>
    </lineage>
</organism>
<dbReference type="EMBL" id="CP046172">
    <property type="protein sequence ID" value="QIS14121.1"/>
    <property type="molecule type" value="Genomic_DNA"/>
</dbReference>
<name>A0A6G9YLR1_9NOCA</name>
<dbReference type="InterPro" id="IPR000835">
    <property type="entry name" value="HTH_MarR-typ"/>
</dbReference>
<evidence type="ECO:0000313" key="3">
    <source>
        <dbReference type="Proteomes" id="UP000503540"/>
    </source>
</evidence>
<dbReference type="GO" id="GO:0003700">
    <property type="term" value="F:DNA-binding transcription factor activity"/>
    <property type="evidence" value="ECO:0007669"/>
    <property type="project" value="InterPro"/>
</dbReference>
<sequence length="155" mass="16623">MHAIVGGMTEQGIGAQVAEAIAELLRRRTREGIYAEITEGLDPAVDTATYPVLSGLARWGPRSAAALAAEIGLDRSVTSRHATRLKRAGLVWGAPDPGDARATLLGLTDRGEQVVEVMRGRLAGRLDRHLAAWPDDQARAFAAALTRFVREEPFG</sequence>
<dbReference type="KEGG" id="nah:F5544_31400"/>